<feature type="transmembrane region" description="Helical" evidence="7">
    <location>
        <begin position="363"/>
        <end position="386"/>
    </location>
</feature>
<keyword evidence="5 7" id="KW-0472">Membrane</keyword>
<gene>
    <name evidence="9" type="ORF">GCM10022262_18730</name>
</gene>
<accession>A0ABP8EU53</accession>
<dbReference type="EMBL" id="BAABBA010000008">
    <property type="protein sequence ID" value="GAA4287514.1"/>
    <property type="molecule type" value="Genomic_DNA"/>
</dbReference>
<dbReference type="Gene3D" id="1.20.1250.20">
    <property type="entry name" value="MFS general substrate transporter like domains"/>
    <property type="match status" value="1"/>
</dbReference>
<keyword evidence="10" id="KW-1185">Reference proteome</keyword>
<dbReference type="InterPro" id="IPR020846">
    <property type="entry name" value="MFS_dom"/>
</dbReference>
<evidence type="ECO:0000256" key="5">
    <source>
        <dbReference type="ARBA" id="ARBA00023136"/>
    </source>
</evidence>
<dbReference type="PANTHER" id="PTHR43124:SF3">
    <property type="entry name" value="CHLORAMPHENICOL EFFLUX PUMP RV0191"/>
    <property type="match status" value="1"/>
</dbReference>
<keyword evidence="2" id="KW-1003">Cell membrane</keyword>
<evidence type="ECO:0000256" key="7">
    <source>
        <dbReference type="SAM" id="Phobius"/>
    </source>
</evidence>
<dbReference type="InterPro" id="IPR036259">
    <property type="entry name" value="MFS_trans_sf"/>
</dbReference>
<feature type="domain" description="Major facilitator superfamily (MFS) profile" evidence="8">
    <location>
        <begin position="44"/>
        <end position="417"/>
    </location>
</feature>
<organism evidence="9 10">
    <name type="scientific">Georgenia daeguensis</name>
    <dbReference type="NCBI Taxonomy" id="908355"/>
    <lineage>
        <taxon>Bacteria</taxon>
        <taxon>Bacillati</taxon>
        <taxon>Actinomycetota</taxon>
        <taxon>Actinomycetes</taxon>
        <taxon>Micrococcales</taxon>
        <taxon>Bogoriellaceae</taxon>
        <taxon>Georgenia</taxon>
    </lineage>
</organism>
<comment type="caution">
    <text evidence="9">The sequence shown here is derived from an EMBL/GenBank/DDBJ whole genome shotgun (WGS) entry which is preliminary data.</text>
</comment>
<feature type="transmembrane region" description="Helical" evidence="7">
    <location>
        <begin position="272"/>
        <end position="293"/>
    </location>
</feature>
<feature type="transmembrane region" description="Helical" evidence="7">
    <location>
        <begin position="330"/>
        <end position="351"/>
    </location>
</feature>
<feature type="transmembrane region" description="Helical" evidence="7">
    <location>
        <begin position="241"/>
        <end position="266"/>
    </location>
</feature>
<name>A0ABP8EU53_9MICO</name>
<feature type="region of interest" description="Disordered" evidence="6">
    <location>
        <begin position="1"/>
        <end position="35"/>
    </location>
</feature>
<feature type="transmembrane region" description="Helical" evidence="7">
    <location>
        <begin position="172"/>
        <end position="194"/>
    </location>
</feature>
<feature type="transmembrane region" description="Helical" evidence="7">
    <location>
        <begin position="111"/>
        <end position="133"/>
    </location>
</feature>
<evidence type="ECO:0000256" key="2">
    <source>
        <dbReference type="ARBA" id="ARBA00022475"/>
    </source>
</evidence>
<dbReference type="CDD" id="cd17324">
    <property type="entry name" value="MFS_NepI_like"/>
    <property type="match status" value="1"/>
</dbReference>
<dbReference type="Proteomes" id="UP001499841">
    <property type="component" value="Unassembled WGS sequence"/>
</dbReference>
<evidence type="ECO:0000259" key="8">
    <source>
        <dbReference type="PROSITE" id="PS50850"/>
    </source>
</evidence>
<proteinExistence type="predicted"/>
<evidence type="ECO:0000256" key="6">
    <source>
        <dbReference type="SAM" id="MobiDB-lite"/>
    </source>
</evidence>
<dbReference type="PANTHER" id="PTHR43124">
    <property type="entry name" value="PURINE EFFLUX PUMP PBUE"/>
    <property type="match status" value="1"/>
</dbReference>
<protein>
    <submittedName>
        <fullName evidence="9">MFS transporter</fullName>
    </submittedName>
</protein>
<feature type="transmembrane region" description="Helical" evidence="7">
    <location>
        <begin position="77"/>
        <end position="99"/>
    </location>
</feature>
<feature type="compositionally biased region" description="Basic and acidic residues" evidence="6">
    <location>
        <begin position="13"/>
        <end position="31"/>
    </location>
</feature>
<dbReference type="InterPro" id="IPR050189">
    <property type="entry name" value="MFS_Efflux_Transporters"/>
</dbReference>
<evidence type="ECO:0000313" key="10">
    <source>
        <dbReference type="Proteomes" id="UP001499841"/>
    </source>
</evidence>
<feature type="region of interest" description="Disordered" evidence="6">
    <location>
        <begin position="420"/>
        <end position="439"/>
    </location>
</feature>
<dbReference type="PROSITE" id="PS50850">
    <property type="entry name" value="MFS"/>
    <property type="match status" value="1"/>
</dbReference>
<feature type="transmembrane region" description="Helical" evidence="7">
    <location>
        <begin position="392"/>
        <end position="412"/>
    </location>
</feature>
<feature type="transmembrane region" description="Helical" evidence="7">
    <location>
        <begin position="42"/>
        <end position="65"/>
    </location>
</feature>
<dbReference type="SUPFAM" id="SSF103473">
    <property type="entry name" value="MFS general substrate transporter"/>
    <property type="match status" value="1"/>
</dbReference>
<feature type="transmembrane region" description="Helical" evidence="7">
    <location>
        <begin position="305"/>
        <end position="324"/>
    </location>
</feature>
<dbReference type="Pfam" id="PF07690">
    <property type="entry name" value="MFS_1"/>
    <property type="match status" value="1"/>
</dbReference>
<dbReference type="RefSeq" id="WP_345040268.1">
    <property type="nucleotide sequence ID" value="NZ_BAABBA010000008.1"/>
</dbReference>
<keyword evidence="3 7" id="KW-0812">Transmembrane</keyword>
<keyword evidence="4 7" id="KW-1133">Transmembrane helix</keyword>
<reference evidence="10" key="1">
    <citation type="journal article" date="2019" name="Int. J. Syst. Evol. Microbiol.">
        <title>The Global Catalogue of Microorganisms (GCM) 10K type strain sequencing project: providing services to taxonomists for standard genome sequencing and annotation.</title>
        <authorList>
            <consortium name="The Broad Institute Genomics Platform"/>
            <consortium name="The Broad Institute Genome Sequencing Center for Infectious Disease"/>
            <person name="Wu L."/>
            <person name="Ma J."/>
        </authorList>
    </citation>
    <scope>NUCLEOTIDE SEQUENCE [LARGE SCALE GENOMIC DNA]</scope>
    <source>
        <strain evidence="10">JCM 17459</strain>
    </source>
</reference>
<evidence type="ECO:0000313" key="9">
    <source>
        <dbReference type="EMBL" id="GAA4287514.1"/>
    </source>
</evidence>
<comment type="subcellular location">
    <subcellularLocation>
        <location evidence="1">Cell membrane</location>
        <topology evidence="1">Multi-pass membrane protein</topology>
    </subcellularLocation>
</comment>
<evidence type="ECO:0000256" key="3">
    <source>
        <dbReference type="ARBA" id="ARBA00022692"/>
    </source>
</evidence>
<feature type="transmembrane region" description="Helical" evidence="7">
    <location>
        <begin position="200"/>
        <end position="221"/>
    </location>
</feature>
<evidence type="ECO:0000256" key="4">
    <source>
        <dbReference type="ARBA" id="ARBA00022989"/>
    </source>
</evidence>
<sequence>MDRTTPAPGVRTDVPDRGRRSREHPRLDLGRDAPTTADRTPWAALLTLAGATFVVVTGEMLPTAVLPHLAADLDVPVARAGLLVSVWAATVVLASFPLVRMTARFDRRRVIAVALAVFAGGNLVTALAGSFALAAGSRVVAAGATGLLWATVNAHSAALVPEHRIARAASVVLGGGTLGTVLAVPAGNAVAALWGWRPVFVGLTVLALLASAAVLTVLAPAPRSAVGGGPTPAGRRPLRPLVVLAGLGGLVLAAHFAAFTFVTALIADRGTAVPASALLLLFGLLGAAGVVLVGRVGDRYPHGTGIAVAALVAASLAALALLGLHPALDVVLFAVWGASTGAVGPAVQTAMMRTAGAEHRDTAGTLLPVAFNLGIALGAAVGSAVVEGLSLGQLPPLATALAVLATVGLAAAGRRDRRGRIMGPARVRPAPRSEEPCPA</sequence>
<dbReference type="InterPro" id="IPR011701">
    <property type="entry name" value="MFS"/>
</dbReference>
<evidence type="ECO:0000256" key="1">
    <source>
        <dbReference type="ARBA" id="ARBA00004651"/>
    </source>
</evidence>
<feature type="transmembrane region" description="Helical" evidence="7">
    <location>
        <begin position="139"/>
        <end position="160"/>
    </location>
</feature>